<keyword evidence="3 6" id="KW-0812">Transmembrane</keyword>
<comment type="caution">
    <text evidence="8">The sequence shown here is derived from an EMBL/GenBank/DDBJ whole genome shotgun (WGS) entry which is preliminary data.</text>
</comment>
<dbReference type="Pfam" id="PF01895">
    <property type="entry name" value="PhoU"/>
    <property type="match status" value="2"/>
</dbReference>
<dbReference type="AlphaFoldDB" id="A0A512NBI9"/>
<feature type="domain" description="PhoU" evidence="7">
    <location>
        <begin position="344"/>
        <end position="422"/>
    </location>
</feature>
<reference evidence="8 9" key="1">
    <citation type="submission" date="2019-07" db="EMBL/GenBank/DDBJ databases">
        <title>Whole genome shotgun sequence of Reyranella soli NBRC 108950.</title>
        <authorList>
            <person name="Hosoyama A."/>
            <person name="Uohara A."/>
            <person name="Ohji S."/>
            <person name="Ichikawa N."/>
        </authorList>
    </citation>
    <scope>NUCLEOTIDE SEQUENCE [LARGE SCALE GENOMIC DNA]</scope>
    <source>
        <strain evidence="8 9">NBRC 108950</strain>
    </source>
</reference>
<dbReference type="PANTHER" id="PTHR10010:SF46">
    <property type="entry name" value="SODIUM-DEPENDENT PHOSPHATE TRANSPORT PROTEIN 2B"/>
    <property type="match status" value="1"/>
</dbReference>
<comment type="subcellular location">
    <subcellularLocation>
        <location evidence="1">Cell membrane</location>
        <topology evidence="1">Multi-pass membrane protein</topology>
    </subcellularLocation>
</comment>
<feature type="transmembrane region" description="Helical" evidence="6">
    <location>
        <begin position="107"/>
        <end position="124"/>
    </location>
</feature>
<evidence type="ECO:0000256" key="3">
    <source>
        <dbReference type="ARBA" id="ARBA00022692"/>
    </source>
</evidence>
<protein>
    <submittedName>
        <fullName evidence="8">Na/Pi cotransporter</fullName>
    </submittedName>
</protein>
<proteinExistence type="predicted"/>
<dbReference type="GO" id="GO:0005886">
    <property type="term" value="C:plasma membrane"/>
    <property type="evidence" value="ECO:0007669"/>
    <property type="project" value="UniProtKB-SubCell"/>
</dbReference>
<dbReference type="InterPro" id="IPR026022">
    <property type="entry name" value="PhoU_dom"/>
</dbReference>
<evidence type="ECO:0000256" key="2">
    <source>
        <dbReference type="ARBA" id="ARBA00022475"/>
    </source>
</evidence>
<dbReference type="NCBIfam" id="TIGR00704">
    <property type="entry name" value="NaPi_cotrn_rel"/>
    <property type="match status" value="1"/>
</dbReference>
<keyword evidence="9" id="KW-1185">Reference proteome</keyword>
<feature type="transmembrane region" description="Helical" evidence="6">
    <location>
        <begin position="281"/>
        <end position="302"/>
    </location>
</feature>
<evidence type="ECO:0000256" key="4">
    <source>
        <dbReference type="ARBA" id="ARBA00022989"/>
    </source>
</evidence>
<dbReference type="SUPFAM" id="SSF109755">
    <property type="entry name" value="PhoU-like"/>
    <property type="match status" value="1"/>
</dbReference>
<feature type="transmembrane region" description="Helical" evidence="6">
    <location>
        <begin position="49"/>
        <end position="71"/>
    </location>
</feature>
<dbReference type="InterPro" id="IPR004633">
    <property type="entry name" value="NaPi_cotrn-rel/YqeW-like"/>
</dbReference>
<keyword evidence="2" id="KW-1003">Cell membrane</keyword>
<dbReference type="NCBIfam" id="NF037997">
    <property type="entry name" value="Na_Pi_symport"/>
    <property type="match status" value="1"/>
</dbReference>
<feature type="transmembrane region" description="Helical" evidence="6">
    <location>
        <begin position="211"/>
        <end position="230"/>
    </location>
</feature>
<keyword evidence="5 6" id="KW-0472">Membrane</keyword>
<dbReference type="InterPro" id="IPR038078">
    <property type="entry name" value="PhoU-like_sf"/>
</dbReference>
<evidence type="ECO:0000256" key="6">
    <source>
        <dbReference type="SAM" id="Phobius"/>
    </source>
</evidence>
<dbReference type="Proteomes" id="UP000321058">
    <property type="component" value="Unassembled WGS sequence"/>
</dbReference>
<feature type="transmembrane region" description="Helical" evidence="6">
    <location>
        <begin position="175"/>
        <end position="199"/>
    </location>
</feature>
<evidence type="ECO:0000256" key="5">
    <source>
        <dbReference type="ARBA" id="ARBA00023136"/>
    </source>
</evidence>
<keyword evidence="4 6" id="KW-1133">Transmembrane helix</keyword>
<dbReference type="InterPro" id="IPR003841">
    <property type="entry name" value="Na/Pi_transpt"/>
</dbReference>
<organism evidence="8 9">
    <name type="scientific">Reyranella soli</name>
    <dbReference type="NCBI Taxonomy" id="1230389"/>
    <lineage>
        <taxon>Bacteria</taxon>
        <taxon>Pseudomonadati</taxon>
        <taxon>Pseudomonadota</taxon>
        <taxon>Alphaproteobacteria</taxon>
        <taxon>Hyphomicrobiales</taxon>
        <taxon>Reyranellaceae</taxon>
        <taxon>Reyranella</taxon>
    </lineage>
</organism>
<accession>A0A512NBI9</accession>
<dbReference type="GO" id="GO:0044341">
    <property type="term" value="P:sodium-dependent phosphate transport"/>
    <property type="evidence" value="ECO:0007669"/>
    <property type="project" value="InterPro"/>
</dbReference>
<feature type="transmembrane region" description="Helical" evidence="6">
    <location>
        <begin position="250"/>
        <end position="269"/>
    </location>
</feature>
<gene>
    <name evidence="8" type="ORF">RSO01_34860</name>
</gene>
<evidence type="ECO:0000256" key="1">
    <source>
        <dbReference type="ARBA" id="ARBA00004651"/>
    </source>
</evidence>
<feature type="domain" description="PhoU" evidence="7">
    <location>
        <begin position="452"/>
        <end position="531"/>
    </location>
</feature>
<dbReference type="Pfam" id="PF02690">
    <property type="entry name" value="Na_Pi_cotrans"/>
    <property type="match status" value="2"/>
</dbReference>
<feature type="transmembrane region" description="Helical" evidence="6">
    <location>
        <begin position="136"/>
        <end position="155"/>
    </location>
</feature>
<dbReference type="GO" id="GO:0005436">
    <property type="term" value="F:sodium:phosphate symporter activity"/>
    <property type="evidence" value="ECO:0007669"/>
    <property type="project" value="InterPro"/>
</dbReference>
<dbReference type="OrthoDB" id="5778511at2"/>
<evidence type="ECO:0000313" key="9">
    <source>
        <dbReference type="Proteomes" id="UP000321058"/>
    </source>
</evidence>
<dbReference type="Gene3D" id="1.20.58.220">
    <property type="entry name" value="Phosphate transport system protein phou homolog 2, domain 2"/>
    <property type="match status" value="1"/>
</dbReference>
<dbReference type="RefSeq" id="WP_147150386.1">
    <property type="nucleotide sequence ID" value="NZ_BKAJ01000061.1"/>
</dbReference>
<dbReference type="EMBL" id="BKAJ01000061">
    <property type="protein sequence ID" value="GEP56320.1"/>
    <property type="molecule type" value="Genomic_DNA"/>
</dbReference>
<feature type="transmembrane region" description="Helical" evidence="6">
    <location>
        <begin position="78"/>
        <end position="101"/>
    </location>
</feature>
<evidence type="ECO:0000259" key="7">
    <source>
        <dbReference type="Pfam" id="PF01895"/>
    </source>
</evidence>
<name>A0A512NBI9_9HYPH</name>
<dbReference type="PANTHER" id="PTHR10010">
    <property type="entry name" value="SOLUTE CARRIER FAMILY 34 SODIUM PHOSPHATE , MEMBER 2-RELATED"/>
    <property type="match status" value="1"/>
</dbReference>
<sequence length="561" mass="60017">MHGVETVLNVLGSVALLLWGVRMVRTGLTRAFGAALRRAIAACSRNRVTAFLGGIAITGLLQSSTATSLLVSSFAGRGLIPLSIAFAIMLGADIGTTIAAQILSFDLGWVSPLLIGAGVIAFLSSDTDKSRHLGRVAIGLGLMLLSLKLLAAATLPLRTAPAFMAMLQGLQDEYVIAVVVGTLATWFVHSSLSTVLLVMSFAGSGLIEPKLALALVIGANIGGALAPYMAQSSADVAARRVPLANLMTRAIVGVALLPFLGPLVDWLTLLDGSATRMPVNFHTGFNALASLVFLPLVDVVAWGCRKLLPDKPVPDDPGKPRHLDPNVLDSPAEALGCALRETLNLGDRVADMLRQTIDVLERNDAKAVKAIEAADNAVDQLYEAIKLYLVQVSRNELGEEDGKRYVEILTFTTNLEHIGDIIDKNLMELAAKKIKNRYAFSAEGMAELRAFHSRVLDNLRLALNVFTTRDITLARRLVGEKASLREAESRTADSHFARLREGRPESIETSSIHMDVIRDLKRINGHLASVAYPILEAAGELADTRLRTAPDPTTGQPAPSV</sequence>
<evidence type="ECO:0000313" key="8">
    <source>
        <dbReference type="EMBL" id="GEP56320.1"/>
    </source>
</evidence>